<dbReference type="AlphaFoldDB" id="A0A813GH24"/>
<evidence type="ECO:0000313" key="12">
    <source>
        <dbReference type="EMBL" id="CAE8624399.1"/>
    </source>
</evidence>
<accession>A0A813GH24</accession>
<dbReference type="Pfam" id="PF00153">
    <property type="entry name" value="Mito_carr"/>
    <property type="match status" value="1"/>
</dbReference>
<keyword evidence="7" id="KW-0496">Mitochondrion</keyword>
<dbReference type="PROSITE" id="PS50920">
    <property type="entry name" value="SOLCAR"/>
    <property type="match status" value="1"/>
</dbReference>
<keyword evidence="4 9" id="KW-0812">Transmembrane</keyword>
<dbReference type="GO" id="GO:0031966">
    <property type="term" value="C:mitochondrial membrane"/>
    <property type="evidence" value="ECO:0007669"/>
    <property type="project" value="UniProtKB-SubCell"/>
</dbReference>
<evidence type="ECO:0000256" key="7">
    <source>
        <dbReference type="ARBA" id="ARBA00023128"/>
    </source>
</evidence>
<feature type="non-terminal residue" evidence="12">
    <location>
        <position position="119"/>
    </location>
</feature>
<dbReference type="InterPro" id="IPR023395">
    <property type="entry name" value="MCP_dom_sf"/>
</dbReference>
<reference evidence="12" key="1">
    <citation type="submission" date="2021-02" db="EMBL/GenBank/DDBJ databases">
        <authorList>
            <person name="Dougan E. K."/>
            <person name="Rhodes N."/>
            <person name="Thang M."/>
            <person name="Chan C."/>
        </authorList>
    </citation>
    <scope>NUCLEOTIDE SEQUENCE</scope>
</reference>
<gene>
    <name evidence="12" type="ORF">PGLA1383_LOCUS41536</name>
</gene>
<evidence type="ECO:0000313" key="13">
    <source>
        <dbReference type="Proteomes" id="UP000654075"/>
    </source>
</evidence>
<dbReference type="InterPro" id="IPR018108">
    <property type="entry name" value="MCP_transmembrane"/>
</dbReference>
<dbReference type="PANTHER" id="PTHR45624">
    <property type="entry name" value="MITOCHONDRIAL BASIC AMINO ACIDS TRANSPORTER-RELATED"/>
    <property type="match status" value="1"/>
</dbReference>
<evidence type="ECO:0000256" key="5">
    <source>
        <dbReference type="ARBA" id="ARBA00022737"/>
    </source>
</evidence>
<name>A0A813GH24_POLGL</name>
<feature type="compositionally biased region" description="Low complexity" evidence="11">
    <location>
        <begin position="107"/>
        <end position="119"/>
    </location>
</feature>
<keyword evidence="8 9" id="KW-0472">Membrane</keyword>
<keyword evidence="5" id="KW-0677">Repeat</keyword>
<keyword evidence="3 10" id="KW-0813">Transport</keyword>
<dbReference type="Gene3D" id="1.50.40.10">
    <property type="entry name" value="Mitochondrial carrier domain"/>
    <property type="match status" value="1"/>
</dbReference>
<sequence length="119" mass="12591">MATLGHEDEASMRTASFAAGLTAGVARVWVGHPFDTLKVMRQTGVTPQASHEWLRPSLATVKGLYRGCGPPLVSVGFYTSSVFGIYETVRAPVEERLLRSRRGGACSSTSPAPASTPAV</sequence>
<dbReference type="OrthoDB" id="193856at2759"/>
<evidence type="ECO:0000256" key="11">
    <source>
        <dbReference type="SAM" id="MobiDB-lite"/>
    </source>
</evidence>
<proteinExistence type="inferred from homology"/>
<dbReference type="GO" id="GO:0022857">
    <property type="term" value="F:transmembrane transporter activity"/>
    <property type="evidence" value="ECO:0007669"/>
    <property type="project" value="TreeGrafter"/>
</dbReference>
<evidence type="ECO:0000256" key="8">
    <source>
        <dbReference type="ARBA" id="ARBA00023136"/>
    </source>
</evidence>
<evidence type="ECO:0000256" key="2">
    <source>
        <dbReference type="ARBA" id="ARBA00006375"/>
    </source>
</evidence>
<dbReference type="InterPro" id="IPR050567">
    <property type="entry name" value="Mitochondrial_Carrier"/>
</dbReference>
<evidence type="ECO:0000256" key="3">
    <source>
        <dbReference type="ARBA" id="ARBA00022448"/>
    </source>
</evidence>
<keyword evidence="13" id="KW-1185">Reference proteome</keyword>
<organism evidence="12 13">
    <name type="scientific">Polarella glacialis</name>
    <name type="common">Dinoflagellate</name>
    <dbReference type="NCBI Taxonomy" id="89957"/>
    <lineage>
        <taxon>Eukaryota</taxon>
        <taxon>Sar</taxon>
        <taxon>Alveolata</taxon>
        <taxon>Dinophyceae</taxon>
        <taxon>Suessiales</taxon>
        <taxon>Suessiaceae</taxon>
        <taxon>Polarella</taxon>
    </lineage>
</organism>
<dbReference type="SUPFAM" id="SSF103506">
    <property type="entry name" value="Mitochondrial carrier"/>
    <property type="match status" value="1"/>
</dbReference>
<comment type="subcellular location">
    <subcellularLocation>
        <location evidence="1">Mitochondrion membrane</location>
        <topology evidence="1">Multi-pass membrane protein</topology>
    </subcellularLocation>
</comment>
<protein>
    <submittedName>
        <fullName evidence="12">Uncharacterized protein</fullName>
    </submittedName>
</protein>
<comment type="similarity">
    <text evidence="2 10">Belongs to the mitochondrial carrier (TC 2.A.29) family.</text>
</comment>
<feature type="region of interest" description="Disordered" evidence="11">
    <location>
        <begin position="100"/>
        <end position="119"/>
    </location>
</feature>
<evidence type="ECO:0000256" key="9">
    <source>
        <dbReference type="PROSITE-ProRule" id="PRU00282"/>
    </source>
</evidence>
<feature type="repeat" description="Solcar" evidence="9">
    <location>
        <begin position="11"/>
        <end position="92"/>
    </location>
</feature>
<keyword evidence="6" id="KW-1133">Transmembrane helix</keyword>
<comment type="caution">
    <text evidence="12">The sequence shown here is derived from an EMBL/GenBank/DDBJ whole genome shotgun (WGS) entry which is preliminary data.</text>
</comment>
<evidence type="ECO:0000256" key="4">
    <source>
        <dbReference type="ARBA" id="ARBA00022692"/>
    </source>
</evidence>
<dbReference type="EMBL" id="CAJNNV010028383">
    <property type="protein sequence ID" value="CAE8624399.1"/>
    <property type="molecule type" value="Genomic_DNA"/>
</dbReference>
<evidence type="ECO:0000256" key="10">
    <source>
        <dbReference type="RuleBase" id="RU000488"/>
    </source>
</evidence>
<evidence type="ECO:0000256" key="1">
    <source>
        <dbReference type="ARBA" id="ARBA00004225"/>
    </source>
</evidence>
<evidence type="ECO:0000256" key="6">
    <source>
        <dbReference type="ARBA" id="ARBA00022989"/>
    </source>
</evidence>
<dbReference type="Proteomes" id="UP000654075">
    <property type="component" value="Unassembled WGS sequence"/>
</dbReference>